<dbReference type="GO" id="GO:0047555">
    <property type="term" value="F:3',5'-cyclic-GMP phosphodiesterase activity"/>
    <property type="evidence" value="ECO:0007669"/>
    <property type="project" value="UniProtKB-ARBA"/>
</dbReference>
<dbReference type="FunFam" id="1.10.1300.10:FF:000003">
    <property type="entry name" value="Phosphodiesterase"/>
    <property type="match status" value="1"/>
</dbReference>
<reference evidence="12 13" key="1">
    <citation type="journal article" date="2018" name="Nat. Ecol. Evol.">
        <title>Genomic signatures of mitonuclear coevolution across populations of Tigriopus californicus.</title>
        <authorList>
            <person name="Barreto F.S."/>
            <person name="Watson E.T."/>
            <person name="Lima T.G."/>
            <person name="Willett C.S."/>
            <person name="Edmands S."/>
            <person name="Li W."/>
            <person name="Burton R.S."/>
        </authorList>
    </citation>
    <scope>NUCLEOTIDE SEQUENCE [LARGE SCALE GENOMIC DNA]</scope>
    <source>
        <strain evidence="12 13">San Diego</strain>
    </source>
</reference>
<dbReference type="Gene3D" id="3.30.450.40">
    <property type="match status" value="2"/>
</dbReference>
<evidence type="ECO:0000256" key="3">
    <source>
        <dbReference type="ARBA" id="ARBA00022723"/>
    </source>
</evidence>
<dbReference type="PRINTS" id="PR00387">
    <property type="entry name" value="PDIESTERASE1"/>
</dbReference>
<accession>A0A553PAB8</accession>
<evidence type="ECO:0000256" key="7">
    <source>
        <dbReference type="PIRSR" id="PIRSR623088-3"/>
    </source>
</evidence>
<evidence type="ECO:0000256" key="6">
    <source>
        <dbReference type="PIRSR" id="PIRSR623088-2"/>
    </source>
</evidence>
<evidence type="ECO:0000256" key="9">
    <source>
        <dbReference type="SAM" id="MobiDB-lite"/>
    </source>
</evidence>
<dbReference type="PANTHER" id="PTHR11347">
    <property type="entry name" value="CYCLIC NUCLEOTIDE PHOSPHODIESTERASE"/>
    <property type="match status" value="1"/>
</dbReference>
<feature type="binding site" evidence="6">
    <location>
        <position position="1018"/>
    </location>
    <ligand>
        <name>AMP</name>
        <dbReference type="ChEBI" id="CHEBI:456215"/>
    </ligand>
</feature>
<dbReference type="Proteomes" id="UP000318571">
    <property type="component" value="Chromosome 2"/>
</dbReference>
<dbReference type="GO" id="GO:0007165">
    <property type="term" value="P:signal transduction"/>
    <property type="evidence" value="ECO:0007669"/>
    <property type="project" value="InterPro"/>
</dbReference>
<feature type="binding site" evidence="7">
    <location>
        <position position="908"/>
    </location>
    <ligand>
        <name>Zn(2+)</name>
        <dbReference type="ChEBI" id="CHEBI:29105"/>
        <label>2</label>
    </ligand>
</feature>
<keyword evidence="13" id="KW-1185">Reference proteome</keyword>
<feature type="region of interest" description="Disordered" evidence="9">
    <location>
        <begin position="315"/>
        <end position="361"/>
    </location>
</feature>
<dbReference type="InterPro" id="IPR036971">
    <property type="entry name" value="PDEase_catalytic_dom_sf"/>
</dbReference>
<keyword evidence="3 7" id="KW-0479">Metal-binding</keyword>
<gene>
    <name evidence="12" type="ORF">TCAL_00771</name>
</gene>
<feature type="binding site" evidence="7">
    <location>
        <position position="907"/>
    </location>
    <ligand>
        <name>Zn(2+)</name>
        <dbReference type="ChEBI" id="CHEBI:29105"/>
        <label>1</label>
    </ligand>
</feature>
<name>A0A553PAB8_TIGCA</name>
<feature type="compositionally biased region" description="Low complexity" evidence="9">
    <location>
        <begin position="320"/>
        <end position="330"/>
    </location>
</feature>
<feature type="binding site" evidence="7">
    <location>
        <position position="871"/>
    </location>
    <ligand>
        <name>Zn(2+)</name>
        <dbReference type="ChEBI" id="CHEBI:29105"/>
        <label>1</label>
    </ligand>
</feature>
<dbReference type="InterPro" id="IPR023174">
    <property type="entry name" value="PDEase_CS"/>
</dbReference>
<dbReference type="Pfam" id="PF00233">
    <property type="entry name" value="PDEase_I"/>
    <property type="match status" value="1"/>
</dbReference>
<feature type="active site" description="Proton donor" evidence="5">
    <location>
        <position position="867"/>
    </location>
</feature>
<keyword evidence="10" id="KW-0812">Transmembrane</keyword>
<evidence type="ECO:0000256" key="10">
    <source>
        <dbReference type="SAM" id="Phobius"/>
    </source>
</evidence>
<evidence type="ECO:0000313" key="12">
    <source>
        <dbReference type="EMBL" id="TRY74606.1"/>
    </source>
</evidence>
<dbReference type="OMA" id="PIWLPLA"/>
<dbReference type="FunFam" id="3.30.450.40:FF:000031">
    <property type="entry name" value="Phosphodiesterase"/>
    <property type="match status" value="1"/>
</dbReference>
<organism evidence="12 13">
    <name type="scientific">Tigriopus californicus</name>
    <name type="common">Marine copepod</name>
    <dbReference type="NCBI Taxonomy" id="6832"/>
    <lineage>
        <taxon>Eukaryota</taxon>
        <taxon>Metazoa</taxon>
        <taxon>Ecdysozoa</taxon>
        <taxon>Arthropoda</taxon>
        <taxon>Crustacea</taxon>
        <taxon>Multicrustacea</taxon>
        <taxon>Hexanauplia</taxon>
        <taxon>Copepoda</taxon>
        <taxon>Harpacticoida</taxon>
        <taxon>Harpacticidae</taxon>
        <taxon>Tigriopus</taxon>
    </lineage>
</organism>
<dbReference type="InterPro" id="IPR003607">
    <property type="entry name" value="HD/PDEase_dom"/>
</dbReference>
<keyword evidence="10" id="KW-0472">Membrane</keyword>
<dbReference type="SMART" id="SM00471">
    <property type="entry name" value="HDc"/>
    <property type="match status" value="1"/>
</dbReference>
<feature type="binding site" evidence="6">
    <location>
        <begin position="867"/>
        <end position="871"/>
    </location>
    <ligand>
        <name>AMP</name>
        <dbReference type="ChEBI" id="CHEBI:456215"/>
    </ligand>
</feature>
<evidence type="ECO:0000256" key="5">
    <source>
        <dbReference type="PIRSR" id="PIRSR623088-1"/>
    </source>
</evidence>
<dbReference type="SUPFAM" id="SSF55781">
    <property type="entry name" value="GAF domain-like"/>
    <property type="match status" value="2"/>
</dbReference>
<evidence type="ECO:0000256" key="8">
    <source>
        <dbReference type="RuleBase" id="RU363067"/>
    </source>
</evidence>
<dbReference type="InterPro" id="IPR003018">
    <property type="entry name" value="GAF"/>
</dbReference>
<dbReference type="EMBL" id="VCGU01000005">
    <property type="protein sequence ID" value="TRY74606.1"/>
    <property type="molecule type" value="Genomic_DNA"/>
</dbReference>
<dbReference type="PROSITE" id="PS51845">
    <property type="entry name" value="PDEASE_I_2"/>
    <property type="match status" value="1"/>
</dbReference>
<feature type="binding site" evidence="6">
    <location>
        <position position="908"/>
    </location>
    <ligand>
        <name>AMP</name>
        <dbReference type="ChEBI" id="CHEBI:456215"/>
    </ligand>
</feature>
<evidence type="ECO:0000256" key="4">
    <source>
        <dbReference type="ARBA" id="ARBA00022801"/>
    </source>
</evidence>
<dbReference type="STRING" id="6832.A0A553PAB8"/>
<feature type="compositionally biased region" description="Low complexity" evidence="9">
    <location>
        <begin position="347"/>
        <end position="358"/>
    </location>
</feature>
<feature type="non-terminal residue" evidence="12">
    <location>
        <position position="1"/>
    </location>
</feature>
<dbReference type="Gene3D" id="1.10.1300.10">
    <property type="entry name" value="3'5'-cyclic nucleotide phosphodiesterase, catalytic domain"/>
    <property type="match status" value="1"/>
</dbReference>
<dbReference type="FunFam" id="3.30.450.40:FF:000032">
    <property type="entry name" value="Phosphodiesterase"/>
    <property type="match status" value="1"/>
</dbReference>
<keyword evidence="2" id="KW-0140">cGMP</keyword>
<proteinExistence type="inferred from homology"/>
<dbReference type="EC" id="3.1.4.-" evidence="8"/>
<dbReference type="InterPro" id="IPR023088">
    <property type="entry name" value="PDEase"/>
</dbReference>
<feature type="binding site" evidence="6">
    <location>
        <position position="1071"/>
    </location>
    <ligand>
        <name>AMP</name>
        <dbReference type="ChEBI" id="CHEBI:456215"/>
    </ligand>
</feature>
<comment type="caution">
    <text evidence="12">The sequence shown here is derived from an EMBL/GenBank/DDBJ whole genome shotgun (WGS) entry which is preliminary data.</text>
</comment>
<dbReference type="PROSITE" id="PS00126">
    <property type="entry name" value="PDEASE_I_1"/>
    <property type="match status" value="1"/>
</dbReference>
<keyword evidence="10" id="KW-1133">Transmembrane helix</keyword>
<evidence type="ECO:0000256" key="1">
    <source>
        <dbReference type="ARBA" id="ARBA00007648"/>
    </source>
</evidence>
<dbReference type="AlphaFoldDB" id="A0A553PAB8"/>
<keyword evidence="4 8" id="KW-0378">Hydrolase</keyword>
<comment type="similarity">
    <text evidence="1 8">Belongs to the cyclic nucleotide phosphodiesterase family.</text>
</comment>
<dbReference type="InterPro" id="IPR002073">
    <property type="entry name" value="PDEase_catalytic_dom"/>
</dbReference>
<protein>
    <recommendedName>
        <fullName evidence="8">Phosphodiesterase</fullName>
        <ecNumber evidence="8">3.1.4.-</ecNumber>
    </recommendedName>
</protein>
<evidence type="ECO:0000256" key="2">
    <source>
        <dbReference type="ARBA" id="ARBA00022535"/>
    </source>
</evidence>
<dbReference type="SUPFAM" id="SSF109604">
    <property type="entry name" value="HD-domain/PDEase-like"/>
    <property type="match status" value="1"/>
</dbReference>
<dbReference type="CDD" id="cd00077">
    <property type="entry name" value="HDc"/>
    <property type="match status" value="1"/>
</dbReference>
<feature type="region of interest" description="Disordered" evidence="9">
    <location>
        <begin position="164"/>
        <end position="211"/>
    </location>
</feature>
<comment type="cofactor">
    <cofactor evidence="8">
        <name>a divalent metal cation</name>
        <dbReference type="ChEBI" id="CHEBI:60240"/>
    </cofactor>
    <text evidence="8">Binds 2 divalent metal cations per subunit. Site 1 may preferentially bind zinc ions, while site 2 has a preference for magnesium and/or manganese ions.</text>
</comment>
<dbReference type="SMART" id="SM00065">
    <property type="entry name" value="GAF"/>
    <property type="match status" value="2"/>
</dbReference>
<evidence type="ECO:0000259" key="11">
    <source>
        <dbReference type="PROSITE" id="PS51845"/>
    </source>
</evidence>
<feature type="binding site" evidence="7">
    <location>
        <position position="1018"/>
    </location>
    <ligand>
        <name>Zn(2+)</name>
        <dbReference type="ChEBI" id="CHEBI:29105"/>
        <label>1</label>
    </ligand>
</feature>
<feature type="transmembrane region" description="Helical" evidence="10">
    <location>
        <begin position="93"/>
        <end position="115"/>
    </location>
</feature>
<dbReference type="GO" id="GO:0046068">
    <property type="term" value="P:cGMP metabolic process"/>
    <property type="evidence" value="ECO:0007669"/>
    <property type="project" value="UniProtKB-ARBA"/>
</dbReference>
<sequence>RANRHHIALEISGHTGVYSIRPIHKQSEKTRQKSDIIRGAITAPTARFIQIEILVVRCKSVKAHRQQRHQIIIVFGRQKTEKRKVKSKLKHDFQLKIIVSPFNIVIVVLLFLLLFPPSQLEKEVVLHHIFKTSRKGVSLCHLTFPSLIQSRLKSVPITSKLAAKSSSSPYPVDGGSDPPPLPGPSDIASQASKTGSRKQRPSPPVSWPRRRGTRATSAFINHFDPIQVAEDMANIRHDALGSQSQASVETDAGVGSASASLTSLLDYNQDHARVESWLDENPDFFQDYLIRKGGRQMIDAWLVAHALPPGITTSIHNNYSNSEPSSSTDTSPHDDDRDSQNSTRTVSCGSKGSSSGNGTPVRKISAHEFERGGLSKPLVMTIDGTHTFLSPPSSCEVSGQIRKRSRHDVQGLNETELIFELVKDICNDLDVRRLCHKILQNVGILTYADRCSLFLVQGDADQDSRYLVSNLFDVSSNSTVEEMNKKTEIRVPWGQGVVGYVAQSGIPLNISDVYKDERFNQDVDKMTGYRTKSMLCNPIKDTNGDVIGVAQVINKAFDGTFNQNDEALFDKYLQFCGIGLRNAQLYERSQLEVKRNQVLLDLAGVIFQEQSTIDMLIFRILTHMISLIRCERAMLMLVHDNSHRSFSRVFDLEASDMDNEDIKWPFEGRFPINAGITGFVAATGSTVNIADAYHDERFDQAVDANLKFKHKTILCMPICHIGTTRKVLGVFQLVNKFDELPFTKNDENFVEAFAIFCGMGINNVRMYEKAVVAMAKQQVTLEVLSYHASAPLEDGIRLARQKIPSTAALKLNSFSFDDFSLEDDETLQAALRMFIDLDFPGRFHIDYTVLCRWLVSVKKNYRDVTYHNWRHAFNVAQSMFAVITSTQWWKKLGEVECLSLMIACLCHDLDHRGTNNSFQIKSSSNLAQLYSTSTMEHHHFDQCLMILNSKGNQILSNLSQDEFKRVISVLEDSILATDLAVYFRRRNETFGLVDSKELDWSSDNHRSLLRGLMMTAADLAAITKPWPIQKKVARLVSAEFFYQGDLEKKQLNVQPIDMMNREKLDRLPAMQVDFIDTICLPVYNSFAKISPTLSPLREGCFQNRVEWAKLAEKEEKGPKKDP</sequence>
<dbReference type="InterPro" id="IPR029016">
    <property type="entry name" value="GAF-like_dom_sf"/>
</dbReference>
<dbReference type="GO" id="GO:0046872">
    <property type="term" value="F:metal ion binding"/>
    <property type="evidence" value="ECO:0007669"/>
    <property type="project" value="UniProtKB-KW"/>
</dbReference>
<dbReference type="Pfam" id="PF01590">
    <property type="entry name" value="GAF"/>
    <property type="match status" value="2"/>
</dbReference>
<feature type="binding site" evidence="7">
    <location>
        <position position="908"/>
    </location>
    <ligand>
        <name>Zn(2+)</name>
        <dbReference type="ChEBI" id="CHEBI:29105"/>
        <label>1</label>
    </ligand>
</feature>
<feature type="domain" description="PDEase" evidence="11">
    <location>
        <begin position="779"/>
        <end position="1114"/>
    </location>
</feature>
<evidence type="ECO:0000313" key="13">
    <source>
        <dbReference type="Proteomes" id="UP000318571"/>
    </source>
</evidence>